<dbReference type="Gene3D" id="3.60.10.10">
    <property type="entry name" value="Endonuclease/exonuclease/phosphatase"/>
    <property type="match status" value="1"/>
</dbReference>
<feature type="region of interest" description="Disordered" evidence="1">
    <location>
        <begin position="1"/>
        <end position="30"/>
    </location>
</feature>
<dbReference type="InterPro" id="IPR036691">
    <property type="entry name" value="Endo/exonu/phosph_ase_sf"/>
</dbReference>
<evidence type="ECO:0000259" key="2">
    <source>
        <dbReference type="Pfam" id="PF03372"/>
    </source>
</evidence>
<comment type="caution">
    <text evidence="3">The sequence shown here is derived from an EMBL/GenBank/DDBJ whole genome shotgun (WGS) entry which is preliminary data.</text>
</comment>
<organism evidence="3 4">
    <name type="scientific">Mycteria americana</name>
    <name type="common">Wood stork</name>
    <dbReference type="NCBI Taxonomy" id="33587"/>
    <lineage>
        <taxon>Eukaryota</taxon>
        <taxon>Metazoa</taxon>
        <taxon>Chordata</taxon>
        <taxon>Craniata</taxon>
        <taxon>Vertebrata</taxon>
        <taxon>Euteleostomi</taxon>
        <taxon>Archelosauria</taxon>
        <taxon>Archosauria</taxon>
        <taxon>Dinosauria</taxon>
        <taxon>Saurischia</taxon>
        <taxon>Theropoda</taxon>
        <taxon>Coelurosauria</taxon>
        <taxon>Aves</taxon>
        <taxon>Neognathae</taxon>
        <taxon>Neoaves</taxon>
        <taxon>Aequornithes</taxon>
        <taxon>Ciconiiformes</taxon>
        <taxon>Ciconiidae</taxon>
        <taxon>Mycteria</taxon>
    </lineage>
</organism>
<gene>
    <name evidence="3" type="ORF">QYF61_010948</name>
</gene>
<dbReference type="Pfam" id="PF03372">
    <property type="entry name" value="Exo_endo_phos"/>
    <property type="match status" value="1"/>
</dbReference>
<dbReference type="SUPFAM" id="SSF56219">
    <property type="entry name" value="DNase I-like"/>
    <property type="match status" value="1"/>
</dbReference>
<name>A0AAN7N7Q5_MYCAM</name>
<dbReference type="PANTHER" id="PTHR33395">
    <property type="entry name" value="TRANSCRIPTASE, PUTATIVE-RELATED-RELATED"/>
    <property type="match status" value="1"/>
</dbReference>
<dbReference type="GO" id="GO:0007508">
    <property type="term" value="P:larval heart development"/>
    <property type="evidence" value="ECO:0007669"/>
    <property type="project" value="TreeGrafter"/>
</dbReference>
<keyword evidence="4" id="KW-1185">Reference proteome</keyword>
<proteinExistence type="predicted"/>
<dbReference type="GO" id="GO:0061343">
    <property type="term" value="P:cell adhesion involved in heart morphogenesis"/>
    <property type="evidence" value="ECO:0007669"/>
    <property type="project" value="TreeGrafter"/>
</dbReference>
<evidence type="ECO:0000256" key="1">
    <source>
        <dbReference type="SAM" id="MobiDB-lite"/>
    </source>
</evidence>
<dbReference type="AlphaFoldDB" id="A0AAN7N7Q5"/>
<dbReference type="GO" id="GO:0031012">
    <property type="term" value="C:extracellular matrix"/>
    <property type="evidence" value="ECO:0007669"/>
    <property type="project" value="TreeGrafter"/>
</dbReference>
<feature type="domain" description="Endonuclease/exonuclease/phosphatase" evidence="2">
    <location>
        <begin position="127"/>
        <end position="284"/>
    </location>
</feature>
<dbReference type="PANTHER" id="PTHR33395:SF22">
    <property type="entry name" value="REVERSE TRANSCRIPTASE DOMAIN-CONTAINING PROTEIN"/>
    <property type="match status" value="1"/>
</dbReference>
<protein>
    <recommendedName>
        <fullName evidence="2">Endonuclease/exonuclease/phosphatase domain-containing protein</fullName>
    </recommendedName>
</protein>
<evidence type="ECO:0000313" key="4">
    <source>
        <dbReference type="Proteomes" id="UP001333110"/>
    </source>
</evidence>
<reference evidence="3 4" key="1">
    <citation type="journal article" date="2023" name="J. Hered.">
        <title>Chromosome-level genome of the wood stork (Mycteria americana) provides insight into avian chromosome evolution.</title>
        <authorList>
            <person name="Flamio R. Jr."/>
            <person name="Ramstad K.M."/>
        </authorList>
    </citation>
    <scope>NUCLEOTIDE SEQUENCE [LARGE SCALE GENOMIC DNA]</scope>
    <source>
        <strain evidence="3">JAX WOST 10</strain>
    </source>
</reference>
<dbReference type="GO" id="GO:0003824">
    <property type="term" value="F:catalytic activity"/>
    <property type="evidence" value="ECO:0007669"/>
    <property type="project" value="InterPro"/>
</dbReference>
<accession>A0AAN7N7Q5</accession>
<dbReference type="EMBL" id="JAUNZN010000019">
    <property type="protein sequence ID" value="KAK4810175.1"/>
    <property type="molecule type" value="Genomic_DNA"/>
</dbReference>
<sequence>MGLLVPVQTPFSCTDPRPPKAPPSFKLDLKGEGDNIRLARDKLWDDTPRLEGQGASEGPQPVALSCAGYTGAHLKSHGDEPGAPEVIGANRGTPVKHLKGIKVTWLTAQLQCLYTSARSMGNKQEELEATVLLDSYDLVAITETWWDESHDWSAAINGYRLFRRVRRGRRGRGVALYIKKWMECEELSLKNSHERVESLRLQEASCSQALVLLGDFNHPDTCWKSSTASCRQSRRLLECVEDNFLSQAIDSPTRGDALLDLLVTNASDLISDVKVGGSLGCSDHALVAFAVLRDMGQGKKEMRRQWKQGQGSWEEYRDAAHMCRDGVRKAKAQLELNLARDAKNNKGSFYR</sequence>
<evidence type="ECO:0000313" key="3">
    <source>
        <dbReference type="EMBL" id="KAK4810175.1"/>
    </source>
</evidence>
<dbReference type="Proteomes" id="UP001333110">
    <property type="component" value="Unassembled WGS sequence"/>
</dbReference>
<dbReference type="InterPro" id="IPR005135">
    <property type="entry name" value="Endo/exonuclease/phosphatase"/>
</dbReference>